<organism evidence="1 2">
    <name type="scientific">Planococcus antarcticus DSM 14505</name>
    <dbReference type="NCBI Taxonomy" id="1185653"/>
    <lineage>
        <taxon>Bacteria</taxon>
        <taxon>Bacillati</taxon>
        <taxon>Bacillota</taxon>
        <taxon>Bacilli</taxon>
        <taxon>Bacillales</taxon>
        <taxon>Caryophanaceae</taxon>
        <taxon>Planococcus</taxon>
    </lineage>
</organism>
<gene>
    <name evidence="1" type="ORF">A1A1_08274</name>
</gene>
<proteinExistence type="predicted"/>
<protein>
    <submittedName>
        <fullName evidence="1">Uncharacterized protein</fullName>
    </submittedName>
</protein>
<dbReference type="InterPro" id="IPR023393">
    <property type="entry name" value="START-like_dom_sf"/>
</dbReference>
<dbReference type="AlphaFoldDB" id="A0AA87IM40"/>
<dbReference type="RefSeq" id="WP_006829648.1">
    <property type="nucleotide sequence ID" value="NZ_AJYB01000024.1"/>
</dbReference>
<evidence type="ECO:0000313" key="2">
    <source>
        <dbReference type="Proteomes" id="UP000004725"/>
    </source>
</evidence>
<comment type="caution">
    <text evidence="1">The sequence shown here is derived from an EMBL/GenBank/DDBJ whole genome shotgun (WGS) entry which is preliminary data.</text>
</comment>
<dbReference type="SUPFAM" id="SSF55961">
    <property type="entry name" value="Bet v1-like"/>
    <property type="match status" value="1"/>
</dbReference>
<dbReference type="Gene3D" id="3.30.530.20">
    <property type="match status" value="1"/>
</dbReference>
<dbReference type="EMBL" id="AJYB01000024">
    <property type="protein sequence ID" value="EIM06949.1"/>
    <property type="molecule type" value="Genomic_DNA"/>
</dbReference>
<reference evidence="1 2" key="1">
    <citation type="journal article" date="2012" name="J. Bacteriol.">
        <title>Genome Sequence of the Antarctic Psychrophile Bacterium Planococcus antarcticus DSM 14505.</title>
        <authorList>
            <person name="Margolles A."/>
            <person name="Gueimonde M."/>
            <person name="Sanchez B."/>
        </authorList>
    </citation>
    <scope>NUCLEOTIDE SEQUENCE [LARGE SCALE GENOMIC DNA]</scope>
    <source>
        <strain evidence="1 2">DSM 14505</strain>
    </source>
</reference>
<name>A0AA87IM40_9BACL</name>
<sequence length="40" mass="4531">MSANKVSSKVEGLELIMERSFDATKELVFSMFVEPDHTAR</sequence>
<accession>A0AA87IM40</accession>
<dbReference type="Proteomes" id="UP000004725">
    <property type="component" value="Unassembled WGS sequence"/>
</dbReference>
<evidence type="ECO:0000313" key="1">
    <source>
        <dbReference type="EMBL" id="EIM06949.1"/>
    </source>
</evidence>